<dbReference type="PANTHER" id="PTHR11560">
    <property type="entry name" value="39S RIBOSOMAL PROTEIN L10, MITOCHONDRIAL"/>
    <property type="match status" value="1"/>
</dbReference>
<keyword evidence="7" id="KW-1185">Reference proteome</keyword>
<name>A0A1T5DPJ1_9FIRM</name>
<dbReference type="OrthoDB" id="9808307at2"/>
<dbReference type="CDD" id="cd05797">
    <property type="entry name" value="Ribosomal_L10"/>
    <property type="match status" value="1"/>
</dbReference>
<keyword evidence="2 5" id="KW-0689">Ribosomal protein</keyword>
<dbReference type="GO" id="GO:1990904">
    <property type="term" value="C:ribonucleoprotein complex"/>
    <property type="evidence" value="ECO:0007669"/>
    <property type="project" value="UniProtKB-KW"/>
</dbReference>
<dbReference type="Gene3D" id="6.10.250.290">
    <property type="match status" value="1"/>
</dbReference>
<dbReference type="InterPro" id="IPR022973">
    <property type="entry name" value="Ribosomal_uL10_bac"/>
</dbReference>
<keyword evidence="5" id="KW-0699">rRNA-binding</keyword>
<reference evidence="7" key="1">
    <citation type="submission" date="2017-02" db="EMBL/GenBank/DDBJ databases">
        <authorList>
            <person name="Varghese N."/>
            <person name="Submissions S."/>
        </authorList>
    </citation>
    <scope>NUCLEOTIDE SEQUENCE [LARGE SCALE GENOMIC DNA]</scope>
    <source>
        <strain evidence="7">ATCC 35199</strain>
    </source>
</reference>
<dbReference type="InterPro" id="IPR043141">
    <property type="entry name" value="Ribosomal_uL10-like_sf"/>
</dbReference>
<comment type="subunit">
    <text evidence="5">Part of the ribosomal stalk of the 50S ribosomal subunit. The N-terminus interacts with L11 and the large rRNA to form the base of the stalk. The C-terminus forms an elongated spine to which L12 dimers bind in a sequential fashion forming a multimeric L10(L12)X complex.</text>
</comment>
<dbReference type="Gene3D" id="3.30.70.1730">
    <property type="match status" value="1"/>
</dbReference>
<evidence type="ECO:0000256" key="1">
    <source>
        <dbReference type="ARBA" id="ARBA00008889"/>
    </source>
</evidence>
<dbReference type="RefSeq" id="WP_079590787.1">
    <property type="nucleotide sequence ID" value="NZ_DAMBHZ010000017.1"/>
</dbReference>
<dbReference type="NCBIfam" id="NF000955">
    <property type="entry name" value="PRK00099.1-1"/>
    <property type="match status" value="1"/>
</dbReference>
<protein>
    <recommendedName>
        <fullName evidence="4 5">Large ribosomal subunit protein uL10</fullName>
    </recommendedName>
</protein>
<sequence length="165" mass="18256">MTKAIEMKKGVVAEIAEKLQKSASCVVVDYKGLKVEEVTELRNKFREAGIDYKVYKNTLVRRAAAEVGNMAQFDDVNLVGTNAIAFGYEDPVAPAKIVNDFAKTHPKLELKMGFVEGEFYDAENIKKLAEIPSREELIAKLLGSLKAPVSNFVYLVDAIAKKQEA</sequence>
<evidence type="ECO:0000256" key="2">
    <source>
        <dbReference type="ARBA" id="ARBA00022980"/>
    </source>
</evidence>
<gene>
    <name evidence="5" type="primary">rplJ</name>
    <name evidence="6" type="ORF">SAMN02745120_0100</name>
</gene>
<dbReference type="GO" id="GO:0006412">
    <property type="term" value="P:translation"/>
    <property type="evidence" value="ECO:0007669"/>
    <property type="project" value="UniProtKB-UniRule"/>
</dbReference>
<comment type="function">
    <text evidence="5">Forms part of the ribosomal stalk, playing a central role in the interaction of the ribosome with GTP-bound translation factors.</text>
</comment>
<dbReference type="SUPFAM" id="SSF160369">
    <property type="entry name" value="Ribosomal protein L10-like"/>
    <property type="match status" value="1"/>
</dbReference>
<accession>A0A1T5DPJ1</accession>
<comment type="similarity">
    <text evidence="1 5">Belongs to the universal ribosomal protein uL10 family.</text>
</comment>
<organism evidence="6 7">
    <name type="scientific">Acetoanaerobium noterae</name>
    <dbReference type="NCBI Taxonomy" id="745369"/>
    <lineage>
        <taxon>Bacteria</taxon>
        <taxon>Bacillati</taxon>
        <taxon>Bacillota</taxon>
        <taxon>Clostridia</taxon>
        <taxon>Peptostreptococcales</taxon>
        <taxon>Filifactoraceae</taxon>
        <taxon>Acetoanaerobium</taxon>
    </lineage>
</organism>
<evidence type="ECO:0000256" key="3">
    <source>
        <dbReference type="ARBA" id="ARBA00023274"/>
    </source>
</evidence>
<evidence type="ECO:0000313" key="6">
    <source>
        <dbReference type="EMBL" id="SKB73668.1"/>
    </source>
</evidence>
<keyword evidence="5" id="KW-0694">RNA-binding</keyword>
<dbReference type="GO" id="GO:0070180">
    <property type="term" value="F:large ribosomal subunit rRNA binding"/>
    <property type="evidence" value="ECO:0007669"/>
    <property type="project" value="UniProtKB-UniRule"/>
</dbReference>
<dbReference type="GO" id="GO:0005840">
    <property type="term" value="C:ribosome"/>
    <property type="evidence" value="ECO:0007669"/>
    <property type="project" value="UniProtKB-KW"/>
</dbReference>
<evidence type="ECO:0000256" key="4">
    <source>
        <dbReference type="ARBA" id="ARBA00035202"/>
    </source>
</evidence>
<dbReference type="Proteomes" id="UP000243406">
    <property type="component" value="Unassembled WGS sequence"/>
</dbReference>
<keyword evidence="3 5" id="KW-0687">Ribonucleoprotein</keyword>
<dbReference type="Pfam" id="PF00466">
    <property type="entry name" value="Ribosomal_L10"/>
    <property type="match status" value="1"/>
</dbReference>
<evidence type="ECO:0000256" key="5">
    <source>
        <dbReference type="HAMAP-Rule" id="MF_00362"/>
    </source>
</evidence>
<dbReference type="EMBL" id="FUYN01000012">
    <property type="protein sequence ID" value="SKB73668.1"/>
    <property type="molecule type" value="Genomic_DNA"/>
</dbReference>
<dbReference type="InterPro" id="IPR047865">
    <property type="entry name" value="Ribosomal_uL10_bac_type"/>
</dbReference>
<proteinExistence type="inferred from homology"/>
<evidence type="ECO:0000313" key="7">
    <source>
        <dbReference type="Proteomes" id="UP000243406"/>
    </source>
</evidence>
<dbReference type="AlphaFoldDB" id="A0A1T5DPJ1"/>
<dbReference type="HAMAP" id="MF_00362">
    <property type="entry name" value="Ribosomal_uL10"/>
    <property type="match status" value="1"/>
</dbReference>
<dbReference type="InterPro" id="IPR001790">
    <property type="entry name" value="Ribosomal_uL10"/>
</dbReference>